<reference evidence="1" key="1">
    <citation type="submission" date="2019-08" db="EMBL/GenBank/DDBJ databases">
        <authorList>
            <person name="Kucharzyk K."/>
            <person name="Murdoch R.W."/>
            <person name="Higgins S."/>
            <person name="Loffler F."/>
        </authorList>
    </citation>
    <scope>NUCLEOTIDE SEQUENCE</scope>
</reference>
<evidence type="ECO:0000313" key="1">
    <source>
        <dbReference type="EMBL" id="MPN40751.1"/>
    </source>
</evidence>
<dbReference type="AlphaFoldDB" id="A0A645HNY0"/>
<protein>
    <submittedName>
        <fullName evidence="1">Uncharacterized protein</fullName>
    </submittedName>
</protein>
<dbReference type="EMBL" id="VSSQ01097358">
    <property type="protein sequence ID" value="MPN40751.1"/>
    <property type="molecule type" value="Genomic_DNA"/>
</dbReference>
<name>A0A645HNY0_9ZZZZ</name>
<proteinExistence type="predicted"/>
<sequence length="153" mass="17273">MWRRPWKSRKKRLLLRAAVSMSIRCRPEQPPIGRQRASNLARFRTRRRTNGKFENGKHVGMKLTFTLKCDGVRIYDLRTSAGGHTPDTVGKKCSGIKANRGADGTFRESAGYAKICSYRRQQWQGVGCGYGGLYTTTGGLCHRFVHVSLYCSV</sequence>
<gene>
    <name evidence="1" type="ORF">SDC9_188290</name>
</gene>
<comment type="caution">
    <text evidence="1">The sequence shown here is derived from an EMBL/GenBank/DDBJ whole genome shotgun (WGS) entry which is preliminary data.</text>
</comment>
<accession>A0A645HNY0</accession>
<organism evidence="1">
    <name type="scientific">bioreactor metagenome</name>
    <dbReference type="NCBI Taxonomy" id="1076179"/>
    <lineage>
        <taxon>unclassified sequences</taxon>
        <taxon>metagenomes</taxon>
        <taxon>ecological metagenomes</taxon>
    </lineage>
</organism>